<evidence type="ECO:0000313" key="1">
    <source>
        <dbReference type="EMBL" id="JAN81843.1"/>
    </source>
</evidence>
<dbReference type="AlphaFoldDB" id="A0A0P6JPT4"/>
<name>A0A0P6JPT4_9CRUS</name>
<proteinExistence type="predicted"/>
<sequence length="60" mass="7108">MGAMSGSSRLGKIISFRHSRFWFSFILFFVDVWHWKKIWIATSIAEFSFPNSYIDNSPLF</sequence>
<reference evidence="1" key="1">
    <citation type="submission" date="2015-10" db="EMBL/GenBank/DDBJ databases">
        <title>EvidentialGene: Evidence-directed Construction of Complete mRNA Transcriptomes without Genomes.</title>
        <authorList>
            <person name="Gilbert D.G."/>
        </authorList>
    </citation>
    <scope>NUCLEOTIDE SEQUENCE</scope>
</reference>
<organism evidence="1">
    <name type="scientific">Daphnia magna</name>
    <dbReference type="NCBI Taxonomy" id="35525"/>
    <lineage>
        <taxon>Eukaryota</taxon>
        <taxon>Metazoa</taxon>
        <taxon>Ecdysozoa</taxon>
        <taxon>Arthropoda</taxon>
        <taxon>Crustacea</taxon>
        <taxon>Branchiopoda</taxon>
        <taxon>Diplostraca</taxon>
        <taxon>Cladocera</taxon>
        <taxon>Anomopoda</taxon>
        <taxon>Daphniidae</taxon>
        <taxon>Daphnia</taxon>
    </lineage>
</organism>
<dbReference type="EMBL" id="GDIQ01012894">
    <property type="protein sequence ID" value="JAN81843.1"/>
    <property type="molecule type" value="Transcribed_RNA"/>
</dbReference>
<protein>
    <submittedName>
        <fullName evidence="1">Uncharacterized protein</fullName>
    </submittedName>
</protein>
<accession>A0A0P6JPT4</accession>